<keyword evidence="1" id="KW-0472">Membrane</keyword>
<dbReference type="NCBIfam" id="TIGR00689">
    <property type="entry name" value="rpiB_lacA_lacB"/>
    <property type="match status" value="1"/>
</dbReference>
<dbReference type="InterPro" id="IPR003500">
    <property type="entry name" value="RpiB_LacA_LacB"/>
</dbReference>
<accession>A0AAE0RYZ5</accession>
<name>A0AAE0RYZ5_9BIVA</name>
<protein>
    <submittedName>
        <fullName evidence="2">Uncharacterized protein</fullName>
    </submittedName>
</protein>
<dbReference type="PANTHER" id="PTHR30345:SF0">
    <property type="entry name" value="DNA DAMAGE-REPAIR_TOLERATION PROTEIN DRT102"/>
    <property type="match status" value="1"/>
</dbReference>
<dbReference type="AlphaFoldDB" id="A0AAE0RYZ5"/>
<sequence length="868" mass="97289">MNNPLSPEYREAIETQYRVRAYLIISPILAMLLIFSPFPSIDMGEAPKKLTLRLKSDAGISGSSAQMTPLEFELKSDLMTLENSLAGVINIDTELGIDERHYFGLGFGFLFDHYFSFDLSYKYAFAHKIPTFNNTGYFNFLGGGFMGYGFSLLSGGSQSGIVTQDDLTKRNFAVLKDQLTHSEWVSGMFAPYSVRNAEIEMEDTKELVSIRKANGFMAQCYAIGANSRTEVLSVEGANNVYEDSEYNVFLNLYAGPADNVSGIIIDYPKTLLKITSVKYYSESTKKYDTVTYVHTRLFSKYGNEHVFAKVVGGLKEGGTFIVGIKVMSNAYTYSAIVGEHENKMVFAAVGTSAKGVPRIIEPKVDYIEDVTGDSFQYLFRIVNKEANFNKVLLLNGKHKTKLAFAPEISKKFSTNISGSLSLMFRTLKTNTVIFSTWTGEPQDDYPIELEIGLDGKLRLFLGNSFSYYELTSTHYVATGRWNNVKVDFISEENLLKLYLNEELQDSLFTYNLHIQPGKVSYLGSRNGERLFFDGMIDDISLVISGRDANQATQTNERIDAKPKMHSENFEKAFDIFQNIRTAVIEKEYQKKASAEGFKLNAEINTLKLVTLAWELKDRITAKGEYFLIEKSTNGLSYYEIARLHASESENKYSYTDTDGLDTQQVVYYRVTQYQSSGSLRFSNNLKLGMGDTEAINILPNIPNPFSITTTLIYKMLRNSNVELIIYSAIGKEIVKVDLGYKVVLEWLKTKGYDFEDVGCFSDSATDYPDVAKLVAKRVSDKESDWGVLLCGSGVGVSIVANKLSGVRAALVFNPCIAKLARTHNDANIICLPARFMTDADVSESLNEWANSEFEGGRHLVRVNKIESK</sequence>
<comment type="caution">
    <text evidence="2">The sequence shown here is derived from an EMBL/GenBank/DDBJ whole genome shotgun (WGS) entry which is preliminary data.</text>
</comment>
<keyword evidence="1" id="KW-1133">Transmembrane helix</keyword>
<evidence type="ECO:0000256" key="1">
    <source>
        <dbReference type="SAM" id="Phobius"/>
    </source>
</evidence>
<dbReference type="InterPro" id="IPR013320">
    <property type="entry name" value="ConA-like_dom_sf"/>
</dbReference>
<reference evidence="2" key="1">
    <citation type="journal article" date="2021" name="Genome Biol. Evol.">
        <title>A High-Quality Reference Genome for a Parasitic Bivalve with Doubly Uniparental Inheritance (Bivalvia: Unionida).</title>
        <authorList>
            <person name="Smith C.H."/>
        </authorList>
    </citation>
    <scope>NUCLEOTIDE SEQUENCE</scope>
    <source>
        <strain evidence="2">CHS0354</strain>
    </source>
</reference>
<dbReference type="SUPFAM" id="SSF89623">
    <property type="entry name" value="Ribose/Galactose isomerase RpiB/AlsB"/>
    <property type="match status" value="1"/>
</dbReference>
<reference evidence="2" key="3">
    <citation type="submission" date="2023-05" db="EMBL/GenBank/DDBJ databases">
        <authorList>
            <person name="Smith C.H."/>
        </authorList>
    </citation>
    <scope>NUCLEOTIDE SEQUENCE</scope>
    <source>
        <strain evidence="2">CHS0354</strain>
        <tissue evidence="2">Mantle</tissue>
    </source>
</reference>
<feature type="transmembrane region" description="Helical" evidence="1">
    <location>
        <begin position="21"/>
        <end position="38"/>
    </location>
</feature>
<dbReference type="EMBL" id="JAEAOA010001427">
    <property type="protein sequence ID" value="KAK3582191.1"/>
    <property type="molecule type" value="Genomic_DNA"/>
</dbReference>
<reference evidence="2" key="2">
    <citation type="journal article" date="2021" name="Genome Biol. Evol.">
        <title>Developing a high-quality reference genome for a parasitic bivalve with doubly uniparental inheritance (Bivalvia: Unionida).</title>
        <authorList>
            <person name="Smith C.H."/>
        </authorList>
    </citation>
    <scope>NUCLEOTIDE SEQUENCE</scope>
    <source>
        <strain evidence="2">CHS0354</strain>
        <tissue evidence="2">Mantle</tissue>
    </source>
</reference>
<evidence type="ECO:0000313" key="3">
    <source>
        <dbReference type="Proteomes" id="UP001195483"/>
    </source>
</evidence>
<dbReference type="GO" id="GO:0019316">
    <property type="term" value="P:D-allose catabolic process"/>
    <property type="evidence" value="ECO:0007669"/>
    <property type="project" value="TreeGrafter"/>
</dbReference>
<dbReference type="PANTHER" id="PTHR30345">
    <property type="entry name" value="RIBOSE-5-PHOSPHATE ISOMERASE B"/>
    <property type="match status" value="1"/>
</dbReference>
<dbReference type="InterPro" id="IPR001791">
    <property type="entry name" value="Laminin_G"/>
</dbReference>
<dbReference type="Pfam" id="PF13385">
    <property type="entry name" value="Laminin_G_3"/>
    <property type="match status" value="1"/>
</dbReference>
<gene>
    <name evidence="2" type="ORF">CHS0354_023727</name>
</gene>
<dbReference type="Gene3D" id="3.40.1400.10">
    <property type="entry name" value="Sugar-phosphate isomerase, RpiB/LacA/LacB"/>
    <property type="match status" value="1"/>
</dbReference>
<keyword evidence="3" id="KW-1185">Reference proteome</keyword>
<dbReference type="Proteomes" id="UP001195483">
    <property type="component" value="Unassembled WGS sequence"/>
</dbReference>
<organism evidence="2 3">
    <name type="scientific">Potamilus streckersoni</name>
    <dbReference type="NCBI Taxonomy" id="2493646"/>
    <lineage>
        <taxon>Eukaryota</taxon>
        <taxon>Metazoa</taxon>
        <taxon>Spiralia</taxon>
        <taxon>Lophotrochozoa</taxon>
        <taxon>Mollusca</taxon>
        <taxon>Bivalvia</taxon>
        <taxon>Autobranchia</taxon>
        <taxon>Heteroconchia</taxon>
        <taxon>Palaeoheterodonta</taxon>
        <taxon>Unionida</taxon>
        <taxon>Unionoidea</taxon>
        <taxon>Unionidae</taxon>
        <taxon>Ambleminae</taxon>
        <taxon>Lampsilini</taxon>
        <taxon>Potamilus</taxon>
    </lineage>
</organism>
<dbReference type="Pfam" id="PF02502">
    <property type="entry name" value="LacAB_rpiB"/>
    <property type="match status" value="1"/>
</dbReference>
<dbReference type="GO" id="GO:0004751">
    <property type="term" value="F:ribose-5-phosphate isomerase activity"/>
    <property type="evidence" value="ECO:0007669"/>
    <property type="project" value="TreeGrafter"/>
</dbReference>
<evidence type="ECO:0000313" key="2">
    <source>
        <dbReference type="EMBL" id="KAK3582191.1"/>
    </source>
</evidence>
<dbReference type="GO" id="GO:0009052">
    <property type="term" value="P:pentose-phosphate shunt, non-oxidative branch"/>
    <property type="evidence" value="ECO:0007669"/>
    <property type="project" value="TreeGrafter"/>
</dbReference>
<dbReference type="SUPFAM" id="SSF49899">
    <property type="entry name" value="Concanavalin A-like lectins/glucanases"/>
    <property type="match status" value="1"/>
</dbReference>
<dbReference type="Gene3D" id="2.60.120.200">
    <property type="match status" value="1"/>
</dbReference>
<dbReference type="CDD" id="cd00110">
    <property type="entry name" value="LamG"/>
    <property type="match status" value="1"/>
</dbReference>
<dbReference type="NCBIfam" id="NF004051">
    <property type="entry name" value="PRK05571.1"/>
    <property type="match status" value="1"/>
</dbReference>
<dbReference type="InterPro" id="IPR036569">
    <property type="entry name" value="RpiB_LacA_LacB_sf"/>
</dbReference>
<keyword evidence="1" id="KW-0812">Transmembrane</keyword>
<proteinExistence type="predicted"/>